<evidence type="ECO:0000313" key="2">
    <source>
        <dbReference type="Proteomes" id="UP001165960"/>
    </source>
</evidence>
<reference evidence="1" key="1">
    <citation type="submission" date="2022-04" db="EMBL/GenBank/DDBJ databases">
        <title>Genome of the entomopathogenic fungus Entomophthora muscae.</title>
        <authorList>
            <person name="Elya C."/>
            <person name="Lovett B.R."/>
            <person name="Lee E."/>
            <person name="Macias A.M."/>
            <person name="Hajek A.E."/>
            <person name="De Bivort B.L."/>
            <person name="Kasson M.T."/>
            <person name="De Fine Licht H.H."/>
            <person name="Stajich J.E."/>
        </authorList>
    </citation>
    <scope>NUCLEOTIDE SEQUENCE</scope>
    <source>
        <strain evidence="1">Berkeley</strain>
    </source>
</reference>
<organism evidence="1 2">
    <name type="scientific">Entomophthora muscae</name>
    <dbReference type="NCBI Taxonomy" id="34485"/>
    <lineage>
        <taxon>Eukaryota</taxon>
        <taxon>Fungi</taxon>
        <taxon>Fungi incertae sedis</taxon>
        <taxon>Zoopagomycota</taxon>
        <taxon>Entomophthoromycotina</taxon>
        <taxon>Entomophthoromycetes</taxon>
        <taxon>Entomophthorales</taxon>
        <taxon>Entomophthoraceae</taxon>
        <taxon>Entomophthora</taxon>
    </lineage>
</organism>
<protein>
    <submittedName>
        <fullName evidence="1">Uncharacterized protein</fullName>
    </submittedName>
</protein>
<comment type="caution">
    <text evidence="1">The sequence shown here is derived from an EMBL/GenBank/DDBJ whole genome shotgun (WGS) entry which is preliminary data.</text>
</comment>
<evidence type="ECO:0000313" key="1">
    <source>
        <dbReference type="EMBL" id="KAJ9056017.1"/>
    </source>
</evidence>
<dbReference type="Proteomes" id="UP001165960">
    <property type="component" value="Unassembled WGS sequence"/>
</dbReference>
<keyword evidence="2" id="KW-1185">Reference proteome</keyword>
<gene>
    <name evidence="1" type="ORF">DSO57_1037437</name>
</gene>
<proteinExistence type="predicted"/>
<name>A0ACC2S0Y3_9FUNG</name>
<dbReference type="EMBL" id="QTSX02006081">
    <property type="protein sequence ID" value="KAJ9056017.1"/>
    <property type="molecule type" value="Genomic_DNA"/>
</dbReference>
<accession>A0ACC2S0Y3</accession>
<sequence>MKTQVALISLLVAKAESSTLDSTGIASYCVTHQAFEEQARIYGRIVETGIIGLHSAPGMGGLLFRESPMHLIHAPHNRRRIR</sequence>